<dbReference type="InterPro" id="IPR025110">
    <property type="entry name" value="AMP-bd_C"/>
</dbReference>
<sequence>MNVATFLAKAAQRFPERTALQYDNEVTSYKEFYRRALALGGSLRELGLAKGDRVAFAMQNRPEILEVIYGCFAAGLVVVPMNARLHAREMAYIVGQSGAKVVIHGPDFESALDEHWDEFPGVTHRFGVESTDRAASYASLLEDGHALPEPLDVESTDPCWLFYTSGTTGFPKGATWTHRTVRVLVMNYLADVYNITEDDVLIHCAPLSHGSGIVALPAVARGASNVIMSSPSFDPAALFGEVERLDVTHIAFLAPTQIVKCLDEVDESKYDLSSLKAVCYGGAPIYVEHLKQAVKRFGPIWVQIFGQGECPITATVLPFRDHVRFAETDDPRLGSAGFARTDVEVRVVDENDNFLPQGEQGEIVVRGDIVMAGYWGDEAATAETLRKGWLHMGDVGMFDEHGYLHLLDRTKDVIISGGNNIYPREVEEVLITHPQVHHVVVVGVPDPYWGEAVRAVVVPEPGTSPTAEQLIAYCGTRMAGYKKPKAVDFADELPVSAYGKVLRREVRERYWDGQSRAVAGGTASVR</sequence>
<dbReference type="Proteomes" id="UP000246018">
    <property type="component" value="Unassembled WGS sequence"/>
</dbReference>
<dbReference type="SUPFAM" id="SSF56801">
    <property type="entry name" value="Acetyl-CoA synthetase-like"/>
    <property type="match status" value="1"/>
</dbReference>
<dbReference type="InterPro" id="IPR020845">
    <property type="entry name" value="AMP-binding_CS"/>
</dbReference>
<dbReference type="PROSITE" id="PS00455">
    <property type="entry name" value="AMP_BINDING"/>
    <property type="match status" value="1"/>
</dbReference>
<feature type="domain" description="AMP-dependent synthetase/ligase" evidence="3">
    <location>
        <begin position="8"/>
        <end position="375"/>
    </location>
</feature>
<keyword evidence="6" id="KW-1185">Reference proteome</keyword>
<evidence type="ECO:0000313" key="6">
    <source>
        <dbReference type="Proteomes" id="UP000246018"/>
    </source>
</evidence>
<dbReference type="InterPro" id="IPR000873">
    <property type="entry name" value="AMP-dep_synth/lig_dom"/>
</dbReference>
<organism evidence="5 6">
    <name type="scientific">Nocardioides gansuensis</name>
    <dbReference type="NCBI Taxonomy" id="2138300"/>
    <lineage>
        <taxon>Bacteria</taxon>
        <taxon>Bacillati</taxon>
        <taxon>Actinomycetota</taxon>
        <taxon>Actinomycetes</taxon>
        <taxon>Propionibacteriales</taxon>
        <taxon>Nocardioidaceae</taxon>
        <taxon>Nocardioides</taxon>
    </lineage>
</organism>
<reference evidence="5 6" key="1">
    <citation type="submission" date="2018-04" db="EMBL/GenBank/DDBJ databases">
        <title>Genome of Nocardioides gansuensis WSJ-1.</title>
        <authorList>
            <person name="Wu S."/>
            <person name="Wang G."/>
        </authorList>
    </citation>
    <scope>NUCLEOTIDE SEQUENCE [LARGE SCALE GENOMIC DNA]</scope>
    <source>
        <strain evidence="5 6">WSJ-1</strain>
    </source>
</reference>
<dbReference type="OrthoDB" id="9803968at2"/>
<dbReference type="EMBL" id="QDGZ01000002">
    <property type="protein sequence ID" value="PVG83557.1"/>
    <property type="molecule type" value="Genomic_DNA"/>
</dbReference>
<dbReference type="AlphaFoldDB" id="A0A2T8FCX0"/>
<dbReference type="GO" id="GO:0016877">
    <property type="term" value="F:ligase activity, forming carbon-sulfur bonds"/>
    <property type="evidence" value="ECO:0007669"/>
    <property type="project" value="UniProtKB-ARBA"/>
</dbReference>
<protein>
    <submittedName>
        <fullName evidence="5">AMP-dependent synthetase</fullName>
    </submittedName>
</protein>
<dbReference type="FunFam" id="3.30.300.30:FF:000008">
    <property type="entry name" value="2,3-dihydroxybenzoate-AMP ligase"/>
    <property type="match status" value="1"/>
</dbReference>
<comment type="caution">
    <text evidence="5">The sequence shown here is derived from an EMBL/GenBank/DDBJ whole genome shotgun (WGS) entry which is preliminary data.</text>
</comment>
<proteinExistence type="inferred from homology"/>
<evidence type="ECO:0000259" key="3">
    <source>
        <dbReference type="Pfam" id="PF00501"/>
    </source>
</evidence>
<name>A0A2T8FCX0_9ACTN</name>
<keyword evidence="2" id="KW-0436">Ligase</keyword>
<evidence type="ECO:0000256" key="1">
    <source>
        <dbReference type="ARBA" id="ARBA00006432"/>
    </source>
</evidence>
<dbReference type="Gene3D" id="3.30.300.30">
    <property type="match status" value="1"/>
</dbReference>
<gene>
    <name evidence="5" type="ORF">DDE18_04280</name>
</gene>
<evidence type="ECO:0000259" key="4">
    <source>
        <dbReference type="Pfam" id="PF13193"/>
    </source>
</evidence>
<comment type="similarity">
    <text evidence="1">Belongs to the ATP-dependent AMP-binding enzyme family.</text>
</comment>
<dbReference type="PANTHER" id="PTHR43767:SF7">
    <property type="entry name" value="MEDIUM_LONG-CHAIN-FATTY-ACID--COA LIGASE FADD8"/>
    <property type="match status" value="1"/>
</dbReference>
<dbReference type="PANTHER" id="PTHR43767">
    <property type="entry name" value="LONG-CHAIN-FATTY-ACID--COA LIGASE"/>
    <property type="match status" value="1"/>
</dbReference>
<dbReference type="InterPro" id="IPR050237">
    <property type="entry name" value="ATP-dep_AMP-bd_enzyme"/>
</dbReference>
<evidence type="ECO:0000313" key="5">
    <source>
        <dbReference type="EMBL" id="PVG83557.1"/>
    </source>
</evidence>
<feature type="domain" description="AMP-binding enzyme C-terminal" evidence="4">
    <location>
        <begin position="425"/>
        <end position="500"/>
    </location>
</feature>
<dbReference type="InterPro" id="IPR045851">
    <property type="entry name" value="AMP-bd_C_sf"/>
</dbReference>
<accession>A0A2T8FCX0</accession>
<dbReference type="Gene3D" id="3.40.50.12780">
    <property type="entry name" value="N-terminal domain of ligase-like"/>
    <property type="match status" value="1"/>
</dbReference>
<dbReference type="Pfam" id="PF13193">
    <property type="entry name" value="AMP-binding_C"/>
    <property type="match status" value="1"/>
</dbReference>
<dbReference type="InterPro" id="IPR042099">
    <property type="entry name" value="ANL_N_sf"/>
</dbReference>
<dbReference type="RefSeq" id="WP_116571030.1">
    <property type="nucleotide sequence ID" value="NZ_QDGZ01000002.1"/>
</dbReference>
<evidence type="ECO:0000256" key="2">
    <source>
        <dbReference type="ARBA" id="ARBA00022598"/>
    </source>
</evidence>
<dbReference type="Pfam" id="PF00501">
    <property type="entry name" value="AMP-binding"/>
    <property type="match status" value="1"/>
</dbReference>